<protein>
    <submittedName>
        <fullName evidence="1">Uncharacterized protein</fullName>
    </submittedName>
</protein>
<feature type="non-terminal residue" evidence="1">
    <location>
        <position position="1"/>
    </location>
</feature>
<proteinExistence type="predicted"/>
<dbReference type="AlphaFoldDB" id="A0A0F9I9S9"/>
<sequence length="71" mass="7465">LFDTDDGLTKFALGSATDNEAGTLMKVGGVYSITFKGQEKLKGGRSINRFDIIEIEAAGNAVVGNLGDIPF</sequence>
<reference evidence="1" key="1">
    <citation type="journal article" date="2015" name="Nature">
        <title>Complex archaea that bridge the gap between prokaryotes and eukaryotes.</title>
        <authorList>
            <person name="Spang A."/>
            <person name="Saw J.H."/>
            <person name="Jorgensen S.L."/>
            <person name="Zaremba-Niedzwiedzka K."/>
            <person name="Martijn J."/>
            <person name="Lind A.E."/>
            <person name="van Eijk R."/>
            <person name="Schleper C."/>
            <person name="Guy L."/>
            <person name="Ettema T.J."/>
        </authorList>
    </citation>
    <scope>NUCLEOTIDE SEQUENCE</scope>
</reference>
<dbReference type="EMBL" id="LAZR01012940">
    <property type="protein sequence ID" value="KKM24366.1"/>
    <property type="molecule type" value="Genomic_DNA"/>
</dbReference>
<name>A0A0F9I9S9_9ZZZZ</name>
<gene>
    <name evidence="1" type="ORF">LCGC14_1605870</name>
</gene>
<organism evidence="1">
    <name type="scientific">marine sediment metagenome</name>
    <dbReference type="NCBI Taxonomy" id="412755"/>
    <lineage>
        <taxon>unclassified sequences</taxon>
        <taxon>metagenomes</taxon>
        <taxon>ecological metagenomes</taxon>
    </lineage>
</organism>
<evidence type="ECO:0000313" key="1">
    <source>
        <dbReference type="EMBL" id="KKM24366.1"/>
    </source>
</evidence>
<accession>A0A0F9I9S9</accession>
<comment type="caution">
    <text evidence="1">The sequence shown here is derived from an EMBL/GenBank/DDBJ whole genome shotgun (WGS) entry which is preliminary data.</text>
</comment>